<dbReference type="GeneID" id="18609466"/>
<reference evidence="21" key="2">
    <citation type="submission" date="2025-08" db="UniProtKB">
        <authorList>
            <consortium name="RefSeq"/>
        </authorList>
    </citation>
    <scope>IDENTIFICATION</scope>
</reference>
<evidence type="ECO:0000259" key="19">
    <source>
        <dbReference type="Pfam" id="PF23020"/>
    </source>
</evidence>
<evidence type="ECO:0000256" key="10">
    <source>
        <dbReference type="ARBA" id="ARBA00029502"/>
    </source>
</evidence>
<keyword evidence="9 14" id="KW-0576">Peroxisome</keyword>
<gene>
    <name evidence="21" type="primary">LOC18609466</name>
</gene>
<feature type="compositionally biased region" description="Pro residues" evidence="15">
    <location>
        <begin position="315"/>
        <end position="326"/>
    </location>
</feature>
<dbReference type="GO" id="GO:0016560">
    <property type="term" value="P:protein import into peroxisome matrix, docking"/>
    <property type="evidence" value="ECO:0007669"/>
    <property type="project" value="UniProtKB-UniRule"/>
</dbReference>
<evidence type="ECO:0000256" key="9">
    <source>
        <dbReference type="ARBA" id="ARBA00023140"/>
    </source>
</evidence>
<comment type="function">
    <text evidence="12 14">Component of the PEX13-PEX14 docking complex, a translocon channel that specifically mediates the import of peroxisomal cargo proteins bound to PEX5 receptor. The PEX13-PEX14 docking complex forms a large import pore which can be opened to a diameter of about 9 nm. Mechanistically, PEX5 receptor along with cargo proteins associates with the PEX14 subunit of the PEX13-PEX14 docking complex in the cytosol, leading to the insertion of the receptor into the organelle membrane with the concomitant translocation of the cargo into the peroxisome matrix.</text>
</comment>
<evidence type="ECO:0000256" key="5">
    <source>
        <dbReference type="ARBA" id="ARBA00022927"/>
    </source>
</evidence>
<evidence type="ECO:0000256" key="1">
    <source>
        <dbReference type="ARBA" id="ARBA00004549"/>
    </source>
</evidence>
<evidence type="ECO:0000256" key="15">
    <source>
        <dbReference type="SAM" id="MobiDB-lite"/>
    </source>
</evidence>
<dbReference type="FunFam" id="1.10.10.10:FF:000217">
    <property type="entry name" value="Peroxisomal membrane protein PEX14"/>
    <property type="match status" value="1"/>
</dbReference>
<evidence type="ECO:0000256" key="6">
    <source>
        <dbReference type="ARBA" id="ARBA00022989"/>
    </source>
</evidence>
<name>A0AB32VK13_THECC</name>
<evidence type="ECO:0000256" key="16">
    <source>
        <dbReference type="SAM" id="Phobius"/>
    </source>
</evidence>
<evidence type="ECO:0000256" key="7">
    <source>
        <dbReference type="ARBA" id="ARBA00023010"/>
    </source>
</evidence>
<keyword evidence="4 16" id="KW-0812">Transmembrane</keyword>
<dbReference type="Gene3D" id="1.10.10.10">
    <property type="entry name" value="Winged helix-like DNA-binding domain superfamily/Winged helix DNA-binding domain"/>
    <property type="match status" value="1"/>
</dbReference>
<dbReference type="InterPro" id="IPR040554">
    <property type="entry name" value="KPWE_PEX14_dom"/>
</dbReference>
<dbReference type="Pfam" id="PF23020">
    <property type="entry name" value="PEX14-like_2nd"/>
    <property type="match status" value="1"/>
</dbReference>
<feature type="region of interest" description="Disordered" evidence="15">
    <location>
        <begin position="269"/>
        <end position="288"/>
    </location>
</feature>
<feature type="domain" description="Peroxisomal membrane protein PEX14 central plants" evidence="19">
    <location>
        <begin position="97"/>
        <end position="214"/>
    </location>
</feature>
<feature type="region of interest" description="Disordered" evidence="15">
    <location>
        <begin position="346"/>
        <end position="367"/>
    </location>
</feature>
<dbReference type="Proteomes" id="UP000694886">
    <property type="component" value="Chromosome 2"/>
</dbReference>
<feature type="region of interest" description="Disordered" evidence="15">
    <location>
        <begin position="304"/>
        <end position="330"/>
    </location>
</feature>
<dbReference type="InterPro" id="IPR006785">
    <property type="entry name" value="Pex14_N"/>
</dbReference>
<dbReference type="Pfam" id="PF04695">
    <property type="entry name" value="Pex14_N"/>
    <property type="match status" value="1"/>
</dbReference>
<accession>A0AB32VK13</accession>
<dbReference type="InterPro" id="IPR054154">
    <property type="entry name" value="PEX14-like_M_plants"/>
</dbReference>
<protein>
    <recommendedName>
        <fullName evidence="10 14">Peroxisomal membrane protein PEX14</fullName>
    </recommendedName>
    <alternativeName>
        <fullName evidence="11 14">Peroxin-14</fullName>
    </alternativeName>
</protein>
<dbReference type="PANTHER" id="PTHR23058:SF12">
    <property type="entry name" value="PEROXISOMAL MEMBRANE PROTEIN PEX14"/>
    <property type="match status" value="1"/>
</dbReference>
<evidence type="ECO:0000256" key="13">
    <source>
        <dbReference type="ARBA" id="ARBA00064754"/>
    </source>
</evidence>
<evidence type="ECO:0000256" key="4">
    <source>
        <dbReference type="ARBA" id="ARBA00022692"/>
    </source>
</evidence>
<reference evidence="20" key="1">
    <citation type="journal article" date="1997" name="Nucleic Acids Res.">
        <title>tRNAscan-SE: a program for improved detection of transfer RNA genes in genomic sequence.</title>
        <authorList>
            <person name="Lowe T.M."/>
            <person name="Eddy S.R."/>
        </authorList>
    </citation>
    <scope>NUCLEOTIDE SEQUENCE [LARGE SCALE GENOMIC DNA]</scope>
    <source>
        <strain evidence="20">r\B97-61/B2</strain>
    </source>
</reference>
<dbReference type="InterPro" id="IPR036388">
    <property type="entry name" value="WH-like_DNA-bd_sf"/>
</dbReference>
<dbReference type="InterPro" id="IPR025655">
    <property type="entry name" value="PEX14"/>
</dbReference>
<feature type="compositionally biased region" description="Polar residues" evidence="15">
    <location>
        <begin position="269"/>
        <end position="286"/>
    </location>
</feature>
<evidence type="ECO:0000259" key="17">
    <source>
        <dbReference type="Pfam" id="PF04695"/>
    </source>
</evidence>
<keyword evidence="8 14" id="KW-0472">Membrane</keyword>
<evidence type="ECO:0000313" key="21">
    <source>
        <dbReference type="RefSeq" id="XP_007044650.2"/>
    </source>
</evidence>
<keyword evidence="3 14" id="KW-0813">Transport</keyword>
<sequence>MREELVEMAAKFLLHPTVRRTPVSYRRSFLEKKGLTSDEIDEAFHRVPDTPSSLTFGQDINSNQDVQSNPFASFRLQDTEQSSQPLAASMLTASPPSRFSWSNAIFSLVLLILSGAGTSMLLKKFFLPRLKSWICKVVLEEDDDKGRNSNLSLSKEAIEAAKAAAAASVDAAKASLEILQSKKEEARHLDVLVRCLGTHVAELRSITTTIRRLEGTREAALRKLQEQYIQHASQNGPDSKLPETSTVHTDHPGNFVSNSTKFKPSGISNFDSSVRPSSTPLRTSAGQHPKSYMEILAMIQRGEKPPGIKDIDDSPPNPDQPLPNPSITPRIKPWEMAQSQNKFGYTRDKGSAQLNGENAQPWWRRDNTNAREIEAGTENGMRPISYGLRTEKQLVLQS</sequence>
<keyword evidence="5 14" id="KW-0653">Protein transport</keyword>
<evidence type="ECO:0000256" key="2">
    <source>
        <dbReference type="ARBA" id="ARBA00005443"/>
    </source>
</evidence>
<dbReference type="RefSeq" id="XP_007044650.2">
    <property type="nucleotide sequence ID" value="XM_007044588.2"/>
</dbReference>
<dbReference type="KEGG" id="tcc:18609466"/>
<dbReference type="Gramene" id="Tc02v2_t021850.2">
    <property type="protein sequence ID" value="Tc02v2_p021850.2"/>
    <property type="gene ID" value="Tc02v2_g021850"/>
</dbReference>
<keyword evidence="6 16" id="KW-1133">Transmembrane helix</keyword>
<dbReference type="AlphaFoldDB" id="A0AB32VK13"/>
<feature type="domain" description="Peroxisome membrane anchor protein Pex14p N-terminal" evidence="17">
    <location>
        <begin position="2"/>
        <end position="45"/>
    </location>
</feature>
<evidence type="ECO:0000259" key="18">
    <source>
        <dbReference type="Pfam" id="PF17733"/>
    </source>
</evidence>
<comment type="subunit">
    <text evidence="13">Interacts with PEX13; forming the PEX13-PEX14 docking complex. Interacts with PEX5 (via WxxxF/Y motifs).</text>
</comment>
<evidence type="ECO:0000313" key="20">
    <source>
        <dbReference type="Proteomes" id="UP000694886"/>
    </source>
</evidence>
<comment type="subcellular location">
    <subcellularLocation>
        <location evidence="1">Peroxisome membrane</location>
        <topology evidence="1">Single-pass membrane protein</topology>
    </subcellularLocation>
</comment>
<evidence type="ECO:0000256" key="3">
    <source>
        <dbReference type="ARBA" id="ARBA00022448"/>
    </source>
</evidence>
<keyword evidence="7" id="KW-0811">Translocation</keyword>
<dbReference type="GO" id="GO:0005778">
    <property type="term" value="C:peroxisomal membrane"/>
    <property type="evidence" value="ECO:0007669"/>
    <property type="project" value="UniProtKB-SubCell"/>
</dbReference>
<dbReference type="PANTHER" id="PTHR23058">
    <property type="entry name" value="PEROXISOMAL MEMBRANE PROTEIN PEX14"/>
    <property type="match status" value="1"/>
</dbReference>
<feature type="compositionally biased region" description="Polar residues" evidence="15">
    <location>
        <begin position="231"/>
        <end position="247"/>
    </location>
</feature>
<dbReference type="Pfam" id="PF17733">
    <property type="entry name" value="KPWE_dom"/>
    <property type="match status" value="1"/>
</dbReference>
<evidence type="ECO:0000256" key="12">
    <source>
        <dbReference type="ARBA" id="ARBA00053920"/>
    </source>
</evidence>
<proteinExistence type="inferred from homology"/>
<comment type="similarity">
    <text evidence="2 14">Belongs to the peroxin-14 family.</text>
</comment>
<evidence type="ECO:0000256" key="11">
    <source>
        <dbReference type="ARBA" id="ARBA00029691"/>
    </source>
</evidence>
<feature type="region of interest" description="Disordered" evidence="15">
    <location>
        <begin position="231"/>
        <end position="263"/>
    </location>
</feature>
<evidence type="ECO:0000256" key="14">
    <source>
        <dbReference type="RuleBase" id="RU367032"/>
    </source>
</evidence>
<evidence type="ECO:0000256" key="8">
    <source>
        <dbReference type="ARBA" id="ARBA00023136"/>
    </source>
</evidence>
<feature type="transmembrane region" description="Helical" evidence="16">
    <location>
        <begin position="99"/>
        <end position="122"/>
    </location>
</feature>
<feature type="domain" description="Peroxisomal membrane protein PEX14-like KPWE" evidence="18">
    <location>
        <begin position="287"/>
        <end position="335"/>
    </location>
</feature>
<organism evidence="20 21">
    <name type="scientific">Theobroma cacao</name>
    <name type="common">Cacao</name>
    <name type="synonym">Cocoa</name>
    <dbReference type="NCBI Taxonomy" id="3641"/>
    <lineage>
        <taxon>Eukaryota</taxon>
        <taxon>Viridiplantae</taxon>
        <taxon>Streptophyta</taxon>
        <taxon>Embryophyta</taxon>
        <taxon>Tracheophyta</taxon>
        <taxon>Spermatophyta</taxon>
        <taxon>Magnoliopsida</taxon>
        <taxon>eudicotyledons</taxon>
        <taxon>Gunneridae</taxon>
        <taxon>Pentapetalae</taxon>
        <taxon>rosids</taxon>
        <taxon>malvids</taxon>
        <taxon>Malvales</taxon>
        <taxon>Malvaceae</taxon>
        <taxon>Byttnerioideae</taxon>
        <taxon>Theobroma</taxon>
    </lineage>
</organism>